<dbReference type="RefSeq" id="WP_130160907.1">
    <property type="nucleotide sequence ID" value="NZ_SGIM01000001.1"/>
</dbReference>
<name>A0A4Q6XNI2_9GAMM</name>
<sequence length="141" mass="15221">MMNKVKVLCFATTLIASSSLWATDTTTTTPTHTSSETQSNAKPYGDNPNLARVLLYKAGKGMQNLGDSIQGASENTSQKIGEKWKSTKEYSAEQSVIVQEQTEKAKTYTAKKWQDTKDAVVGTNDGNVPIEPADLSSPSSN</sequence>
<feature type="chain" id="PRO_5020932936" evidence="2">
    <location>
        <begin position="23"/>
        <end position="141"/>
    </location>
</feature>
<accession>A0A4Q6XNI2</accession>
<dbReference type="Proteomes" id="UP000292110">
    <property type="component" value="Unassembled WGS sequence"/>
</dbReference>
<evidence type="ECO:0000256" key="1">
    <source>
        <dbReference type="SAM" id="MobiDB-lite"/>
    </source>
</evidence>
<protein>
    <submittedName>
        <fullName evidence="3">Uncharacterized protein</fullName>
    </submittedName>
</protein>
<evidence type="ECO:0000313" key="3">
    <source>
        <dbReference type="EMBL" id="RZF56974.1"/>
    </source>
</evidence>
<evidence type="ECO:0000313" key="4">
    <source>
        <dbReference type="Proteomes" id="UP000292110"/>
    </source>
</evidence>
<proteinExistence type="predicted"/>
<keyword evidence="4" id="KW-1185">Reference proteome</keyword>
<organism evidence="3 4">
    <name type="scientific">Acinetobacter halotolerans</name>
    <dbReference type="NCBI Taxonomy" id="1752076"/>
    <lineage>
        <taxon>Bacteria</taxon>
        <taxon>Pseudomonadati</taxon>
        <taxon>Pseudomonadota</taxon>
        <taxon>Gammaproteobacteria</taxon>
        <taxon>Moraxellales</taxon>
        <taxon>Moraxellaceae</taxon>
        <taxon>Acinetobacter</taxon>
    </lineage>
</organism>
<gene>
    <name evidence="3" type="ORF">EXE30_01590</name>
</gene>
<comment type="caution">
    <text evidence="3">The sequence shown here is derived from an EMBL/GenBank/DDBJ whole genome shotgun (WGS) entry which is preliminary data.</text>
</comment>
<feature type="region of interest" description="Disordered" evidence="1">
    <location>
        <begin position="120"/>
        <end position="141"/>
    </location>
</feature>
<reference evidence="3 4" key="1">
    <citation type="submission" date="2019-02" db="EMBL/GenBank/DDBJ databases">
        <title>The draft genome of Acinetobacter halotolerans strain JCM 31009.</title>
        <authorList>
            <person name="Qin J."/>
            <person name="Feng Y."/>
            <person name="Nemec A."/>
            <person name="Zong Z."/>
        </authorList>
    </citation>
    <scope>NUCLEOTIDE SEQUENCE [LARGE SCALE GENOMIC DNA]</scope>
    <source>
        <strain evidence="3 4">JCM 31009</strain>
    </source>
</reference>
<dbReference type="EMBL" id="SGIM01000001">
    <property type="protein sequence ID" value="RZF56974.1"/>
    <property type="molecule type" value="Genomic_DNA"/>
</dbReference>
<dbReference type="AlphaFoldDB" id="A0A4Q6XNI2"/>
<feature type="region of interest" description="Disordered" evidence="1">
    <location>
        <begin position="24"/>
        <end position="48"/>
    </location>
</feature>
<feature type="compositionally biased region" description="Low complexity" evidence="1">
    <location>
        <begin position="24"/>
        <end position="39"/>
    </location>
</feature>
<feature type="signal peptide" evidence="2">
    <location>
        <begin position="1"/>
        <end position="22"/>
    </location>
</feature>
<evidence type="ECO:0000256" key="2">
    <source>
        <dbReference type="SAM" id="SignalP"/>
    </source>
</evidence>
<keyword evidence="2" id="KW-0732">Signal</keyword>